<reference evidence="3 4" key="1">
    <citation type="submission" date="2018-01" db="EMBL/GenBank/DDBJ databases">
        <title>Harnessing the power of phylogenomics to disentangle the directionality and signatures of interkingdom host jumping in the parasitic fungal genus Tolypocladium.</title>
        <authorList>
            <person name="Quandt C.A."/>
            <person name="Patterson W."/>
            <person name="Spatafora J.W."/>
        </authorList>
    </citation>
    <scope>NUCLEOTIDE SEQUENCE [LARGE SCALE GENOMIC DNA]</scope>
    <source>
        <strain evidence="3 4">NRBC 100945</strain>
    </source>
</reference>
<keyword evidence="2" id="KW-0472">Membrane</keyword>
<comment type="caution">
    <text evidence="3">The sequence shown here is derived from an EMBL/GenBank/DDBJ whole genome shotgun (WGS) entry which is preliminary data.</text>
</comment>
<keyword evidence="2" id="KW-1133">Transmembrane helix</keyword>
<dbReference type="Proteomes" id="UP000237481">
    <property type="component" value="Unassembled WGS sequence"/>
</dbReference>
<keyword evidence="4" id="KW-1185">Reference proteome</keyword>
<evidence type="ECO:0000256" key="1">
    <source>
        <dbReference type="SAM" id="MobiDB-lite"/>
    </source>
</evidence>
<feature type="compositionally biased region" description="Polar residues" evidence="1">
    <location>
        <begin position="212"/>
        <end position="225"/>
    </location>
</feature>
<dbReference type="EMBL" id="PKSG01000497">
    <property type="protein sequence ID" value="POR34658.1"/>
    <property type="molecule type" value="Genomic_DNA"/>
</dbReference>
<feature type="transmembrane region" description="Helical" evidence="2">
    <location>
        <begin position="7"/>
        <end position="26"/>
    </location>
</feature>
<evidence type="ECO:0000256" key="2">
    <source>
        <dbReference type="SAM" id="Phobius"/>
    </source>
</evidence>
<dbReference type="AlphaFoldDB" id="A0A2S4KWT2"/>
<accession>A0A2S4KWT2</accession>
<evidence type="ECO:0000313" key="4">
    <source>
        <dbReference type="Proteomes" id="UP000237481"/>
    </source>
</evidence>
<evidence type="ECO:0000313" key="3">
    <source>
        <dbReference type="EMBL" id="POR34658.1"/>
    </source>
</evidence>
<feature type="region of interest" description="Disordered" evidence="1">
    <location>
        <begin position="172"/>
        <end position="225"/>
    </location>
</feature>
<protein>
    <submittedName>
        <fullName evidence="3">Uncharacterized protein</fullName>
    </submittedName>
</protein>
<sequence>MALINPAYTFVVPFLFAVTVPLAVFAGVTTTVAFSVLVFRVLVVYLDIALSLVPQYLASRKGRGRGLSRSQRPLHLRQRSPSPAGAGADDNCPPTPTQHQQQLQPIYRGRRRRPSNATSVVSAGSTSDMGLGLMPSVGPERDYEGVGGWRSGEDDDESWTTINSRFEYPDRTYARGHHRTPSGGPVTPGDSGVLMMKPHDRTPDPRDAKTPASPNSSRTRTPSASRMTVITMANSDGYFPLAMSPTATKKHAV</sequence>
<name>A0A2S4KWT2_9HYPO</name>
<feature type="region of interest" description="Disordered" evidence="1">
    <location>
        <begin position="63"/>
        <end position="158"/>
    </location>
</feature>
<dbReference type="OrthoDB" id="4492972at2759"/>
<feature type="compositionally biased region" description="Polar residues" evidence="1">
    <location>
        <begin position="115"/>
        <end position="128"/>
    </location>
</feature>
<feature type="compositionally biased region" description="Basic and acidic residues" evidence="1">
    <location>
        <begin position="197"/>
        <end position="209"/>
    </location>
</feature>
<feature type="compositionally biased region" description="Basic residues" evidence="1">
    <location>
        <begin position="63"/>
        <end position="78"/>
    </location>
</feature>
<keyword evidence="2" id="KW-0812">Transmembrane</keyword>
<proteinExistence type="predicted"/>
<organism evidence="3 4">
    <name type="scientific">Tolypocladium paradoxum</name>
    <dbReference type="NCBI Taxonomy" id="94208"/>
    <lineage>
        <taxon>Eukaryota</taxon>
        <taxon>Fungi</taxon>
        <taxon>Dikarya</taxon>
        <taxon>Ascomycota</taxon>
        <taxon>Pezizomycotina</taxon>
        <taxon>Sordariomycetes</taxon>
        <taxon>Hypocreomycetidae</taxon>
        <taxon>Hypocreales</taxon>
        <taxon>Ophiocordycipitaceae</taxon>
        <taxon>Tolypocladium</taxon>
    </lineage>
</organism>
<feature type="transmembrane region" description="Helical" evidence="2">
    <location>
        <begin position="32"/>
        <end position="53"/>
    </location>
</feature>
<gene>
    <name evidence="3" type="ORF">TPAR_05146</name>
</gene>